<feature type="compositionally biased region" description="Pro residues" evidence="2">
    <location>
        <begin position="112"/>
        <end position="121"/>
    </location>
</feature>
<feature type="region of interest" description="Disordered" evidence="2">
    <location>
        <begin position="247"/>
        <end position="267"/>
    </location>
</feature>
<feature type="region of interest" description="Disordered" evidence="2">
    <location>
        <begin position="101"/>
        <end position="121"/>
    </location>
</feature>
<accession>A0A1F6AHC0</accession>
<keyword evidence="1" id="KW-0175">Coiled coil</keyword>
<keyword evidence="3" id="KW-0472">Membrane</keyword>
<proteinExistence type="predicted"/>
<evidence type="ECO:0000256" key="1">
    <source>
        <dbReference type="SAM" id="Coils"/>
    </source>
</evidence>
<keyword evidence="3" id="KW-1133">Transmembrane helix</keyword>
<protein>
    <submittedName>
        <fullName evidence="4">Uncharacterized protein</fullName>
    </submittedName>
</protein>
<dbReference type="InterPro" id="IPR008969">
    <property type="entry name" value="CarboxyPept-like_regulatory"/>
</dbReference>
<evidence type="ECO:0000313" key="5">
    <source>
        <dbReference type="Proteomes" id="UP000178759"/>
    </source>
</evidence>
<gene>
    <name evidence="4" type="ORF">A3A79_02715</name>
</gene>
<evidence type="ECO:0000313" key="4">
    <source>
        <dbReference type="EMBL" id="OGG24085.1"/>
    </source>
</evidence>
<dbReference type="Proteomes" id="UP000178759">
    <property type="component" value="Unassembled WGS sequence"/>
</dbReference>
<organism evidence="4 5">
    <name type="scientific">Candidatus Gottesmanbacteria bacterium RIFCSPLOWO2_01_FULL_43_11b</name>
    <dbReference type="NCBI Taxonomy" id="1798392"/>
    <lineage>
        <taxon>Bacteria</taxon>
        <taxon>Candidatus Gottesmaniibacteriota</taxon>
    </lineage>
</organism>
<evidence type="ECO:0000256" key="3">
    <source>
        <dbReference type="SAM" id="Phobius"/>
    </source>
</evidence>
<sequence>MEQHPVPQNVTTFQFRLIGDMTLKQFGYLCIGGVLAYISYKLPLPFFFTWPLTVFFALLGIGFAFVPVEERPMDVWVMSFFKSIYNPTQYVWSRRPKQKPAAQAHHVATKPPVTPKEPTPRSPADMFSGLRILTMNPPGGFLVWLKNLFTFKPKTQPLAQPAFTLPPTVVGKRPQPEVTPQPEIKEVVSPAPDEKSAVLSQKVEELETELTQKNVSDSRVLELQKQLTDLLSDKRKLEEEVVALRRKTTSAPTQSQPTKTATVISEEKPTEPTIKIIDPSAAAKAGLPRLTTYPNVVTGIVKDTAGNFLPSVLVTVRDKEGVPLRALKTNRLGQFAASTALSPGTYLVEVEDPRERYVFDRAQIVVNNAVLPTIEILAKSQKELERQKLAQQIFGNTQ</sequence>
<dbReference type="Gene3D" id="2.60.40.1120">
    <property type="entry name" value="Carboxypeptidase-like, regulatory domain"/>
    <property type="match status" value="1"/>
</dbReference>
<evidence type="ECO:0000256" key="2">
    <source>
        <dbReference type="SAM" id="MobiDB-lite"/>
    </source>
</evidence>
<feature type="compositionally biased region" description="Polar residues" evidence="2">
    <location>
        <begin position="249"/>
        <end position="263"/>
    </location>
</feature>
<dbReference type="AlphaFoldDB" id="A0A1F6AHC0"/>
<dbReference type="SUPFAM" id="SSF49464">
    <property type="entry name" value="Carboxypeptidase regulatory domain-like"/>
    <property type="match status" value="1"/>
</dbReference>
<comment type="caution">
    <text evidence="4">The sequence shown here is derived from an EMBL/GenBank/DDBJ whole genome shotgun (WGS) entry which is preliminary data.</text>
</comment>
<reference evidence="4 5" key="1">
    <citation type="journal article" date="2016" name="Nat. Commun.">
        <title>Thousands of microbial genomes shed light on interconnected biogeochemical processes in an aquifer system.</title>
        <authorList>
            <person name="Anantharaman K."/>
            <person name="Brown C.T."/>
            <person name="Hug L.A."/>
            <person name="Sharon I."/>
            <person name="Castelle C.J."/>
            <person name="Probst A.J."/>
            <person name="Thomas B.C."/>
            <person name="Singh A."/>
            <person name="Wilkins M.J."/>
            <person name="Karaoz U."/>
            <person name="Brodie E.L."/>
            <person name="Williams K.H."/>
            <person name="Hubbard S.S."/>
            <person name="Banfield J.F."/>
        </authorList>
    </citation>
    <scope>NUCLEOTIDE SEQUENCE [LARGE SCALE GENOMIC DNA]</scope>
</reference>
<dbReference type="STRING" id="1798392.A3A79_02715"/>
<dbReference type="InterPro" id="IPR024414">
    <property type="entry name" value="Uncharacterised_PrgI"/>
</dbReference>
<name>A0A1F6AHC0_9BACT</name>
<feature type="transmembrane region" description="Helical" evidence="3">
    <location>
        <begin position="46"/>
        <end position="68"/>
    </location>
</feature>
<dbReference type="Pfam" id="PF12666">
    <property type="entry name" value="PrgI"/>
    <property type="match status" value="1"/>
</dbReference>
<dbReference type="EMBL" id="MFJV01000001">
    <property type="protein sequence ID" value="OGG24085.1"/>
    <property type="molecule type" value="Genomic_DNA"/>
</dbReference>
<keyword evidence="3" id="KW-0812">Transmembrane</keyword>
<feature type="transmembrane region" description="Helical" evidence="3">
    <location>
        <begin position="21"/>
        <end position="40"/>
    </location>
</feature>
<feature type="coiled-coil region" evidence="1">
    <location>
        <begin position="220"/>
        <end position="247"/>
    </location>
</feature>